<protein>
    <submittedName>
        <fullName evidence="3">Heavy-metal-associated domain-containing protein</fullName>
    </submittedName>
</protein>
<accession>A0A5B8VEF6</accession>
<gene>
    <name evidence="3" type="ORF">FRZ67_22370</name>
</gene>
<dbReference type="CDD" id="cd00371">
    <property type="entry name" value="HMA"/>
    <property type="match status" value="1"/>
</dbReference>
<feature type="chain" id="PRO_5022947335" evidence="1">
    <location>
        <begin position="20"/>
        <end position="180"/>
    </location>
</feature>
<keyword evidence="4" id="KW-1185">Reference proteome</keyword>
<sequence>MKKLVTAFVLLIASLITNAQITKAKLVASGLTCSMCSKAIYEALQKVNTIENVKANIKESSYNIVFKKDVTVSPDDVKKAVEDAGFSVAKLQVTVSFDNVEIKNDGHVKVGGINLHFLNVQPQTLNGEKVLTVLDKNFESAKDFKKYAGYTTMKCFATGVMESCCSDSGKAGERIYHVTI</sequence>
<dbReference type="RefSeq" id="WP_147192783.1">
    <property type="nucleotide sequence ID" value="NZ_CP042435.1"/>
</dbReference>
<feature type="domain" description="HMA" evidence="2">
    <location>
        <begin position="22"/>
        <end position="89"/>
    </location>
</feature>
<dbReference type="KEGG" id="pgin:FRZ67_22370"/>
<dbReference type="InterPro" id="IPR036163">
    <property type="entry name" value="HMA_dom_sf"/>
</dbReference>
<proteinExistence type="predicted"/>
<evidence type="ECO:0000259" key="2">
    <source>
        <dbReference type="PROSITE" id="PS50846"/>
    </source>
</evidence>
<evidence type="ECO:0000313" key="3">
    <source>
        <dbReference type="EMBL" id="QEC69907.1"/>
    </source>
</evidence>
<dbReference type="EMBL" id="CP042435">
    <property type="protein sequence ID" value="QEC69907.1"/>
    <property type="molecule type" value="Genomic_DNA"/>
</dbReference>
<organism evidence="3 4">
    <name type="scientific">Panacibacter ginsenosidivorans</name>
    <dbReference type="NCBI Taxonomy" id="1813871"/>
    <lineage>
        <taxon>Bacteria</taxon>
        <taxon>Pseudomonadati</taxon>
        <taxon>Bacteroidota</taxon>
        <taxon>Chitinophagia</taxon>
        <taxon>Chitinophagales</taxon>
        <taxon>Chitinophagaceae</taxon>
        <taxon>Panacibacter</taxon>
    </lineage>
</organism>
<dbReference type="Proteomes" id="UP000321533">
    <property type="component" value="Chromosome"/>
</dbReference>
<dbReference type="GO" id="GO:0046872">
    <property type="term" value="F:metal ion binding"/>
    <property type="evidence" value="ECO:0007669"/>
    <property type="project" value="InterPro"/>
</dbReference>
<dbReference type="Gene3D" id="3.30.70.100">
    <property type="match status" value="1"/>
</dbReference>
<dbReference type="PROSITE" id="PS50846">
    <property type="entry name" value="HMA_2"/>
    <property type="match status" value="1"/>
</dbReference>
<dbReference type="OrthoDB" id="667084at2"/>
<keyword evidence="1" id="KW-0732">Signal</keyword>
<name>A0A5B8VEF6_9BACT</name>
<dbReference type="Pfam" id="PF00403">
    <property type="entry name" value="HMA"/>
    <property type="match status" value="1"/>
</dbReference>
<evidence type="ECO:0000313" key="4">
    <source>
        <dbReference type="Proteomes" id="UP000321533"/>
    </source>
</evidence>
<dbReference type="SUPFAM" id="SSF55008">
    <property type="entry name" value="HMA, heavy metal-associated domain"/>
    <property type="match status" value="1"/>
</dbReference>
<dbReference type="AlphaFoldDB" id="A0A5B8VEF6"/>
<feature type="signal peptide" evidence="1">
    <location>
        <begin position="1"/>
        <end position="19"/>
    </location>
</feature>
<reference evidence="3 4" key="1">
    <citation type="journal article" date="2016" name="Int. J. Syst. Evol. Microbiol.">
        <title>Panacibacter ginsenosidivorans gen. nov., sp. nov., with ginsenoside converting activity isolated from soil of a ginseng field.</title>
        <authorList>
            <person name="Siddiqi M.Z."/>
            <person name="Muhammad Shafi S."/>
            <person name="Choi K.D."/>
            <person name="Im W.T."/>
        </authorList>
    </citation>
    <scope>NUCLEOTIDE SEQUENCE [LARGE SCALE GENOMIC DNA]</scope>
    <source>
        <strain evidence="3 4">Gsoil1550</strain>
    </source>
</reference>
<dbReference type="InterPro" id="IPR006121">
    <property type="entry name" value="HMA_dom"/>
</dbReference>
<evidence type="ECO:0000256" key="1">
    <source>
        <dbReference type="SAM" id="SignalP"/>
    </source>
</evidence>